<gene>
    <name evidence="5" type="ORF">R4485_19735</name>
</gene>
<dbReference type="PROSITE" id="PS01123">
    <property type="entry name" value="TNASE_1"/>
    <property type="match status" value="1"/>
</dbReference>
<dbReference type="PROSITE" id="PS01284">
    <property type="entry name" value="TNASE_2"/>
    <property type="match status" value="1"/>
</dbReference>
<evidence type="ECO:0000256" key="1">
    <source>
        <dbReference type="ARBA" id="ARBA00022722"/>
    </source>
</evidence>
<dbReference type="RefSeq" id="WP_317722384.1">
    <property type="nucleotide sequence ID" value="NZ_JAWLVK010000018.1"/>
</dbReference>
<dbReference type="GO" id="GO:0016787">
    <property type="term" value="F:hydrolase activity"/>
    <property type="evidence" value="ECO:0007669"/>
    <property type="project" value="UniProtKB-KW"/>
</dbReference>
<accession>A0AAE5ADF0</accession>
<dbReference type="InterPro" id="IPR016071">
    <property type="entry name" value="Staphylococal_nuclease_OB-fold"/>
</dbReference>
<dbReference type="PANTHER" id="PTHR12302:SF3">
    <property type="entry name" value="SERINE_THREONINE-PROTEIN KINASE 31"/>
    <property type="match status" value="1"/>
</dbReference>
<dbReference type="SMART" id="SM00318">
    <property type="entry name" value="SNc"/>
    <property type="match status" value="1"/>
</dbReference>
<reference evidence="5" key="1">
    <citation type="submission" date="2023-10" db="EMBL/GenBank/DDBJ databases">
        <title>Mycolicibacterium fortuitum clinical isolates causing pulmonary infections in humans.</title>
        <authorList>
            <person name="Mejia-Ponce P.M."/>
            <person name="Zenteno-Cuevas R."/>
            <person name="Licona-Cassani C."/>
        </authorList>
    </citation>
    <scope>NUCLEOTIDE SEQUENCE</scope>
    <source>
        <strain evidence="5">M8</strain>
    </source>
</reference>
<protein>
    <submittedName>
        <fullName evidence="5">Thermonuclease family protein</fullName>
    </submittedName>
</protein>
<dbReference type="EMBL" id="JAWLVV010000017">
    <property type="protein sequence ID" value="MDV7292408.1"/>
    <property type="molecule type" value="Genomic_DNA"/>
</dbReference>
<organism evidence="5 6">
    <name type="scientific">Mycolicibacterium fortuitum</name>
    <name type="common">Mycobacterium fortuitum</name>
    <dbReference type="NCBI Taxonomy" id="1766"/>
    <lineage>
        <taxon>Bacteria</taxon>
        <taxon>Bacillati</taxon>
        <taxon>Actinomycetota</taxon>
        <taxon>Actinomycetes</taxon>
        <taxon>Mycobacteriales</taxon>
        <taxon>Mycobacteriaceae</taxon>
        <taxon>Mycolicibacterium</taxon>
    </lineage>
</organism>
<dbReference type="PANTHER" id="PTHR12302">
    <property type="entry name" value="EBNA2 BINDING PROTEIN P100"/>
    <property type="match status" value="1"/>
</dbReference>
<name>A0AAE5ADF0_MYCFO</name>
<comment type="caution">
    <text evidence="5">The sequence shown here is derived from an EMBL/GenBank/DDBJ whole genome shotgun (WGS) entry which is preliminary data.</text>
</comment>
<dbReference type="GO" id="GO:0004519">
    <property type="term" value="F:endonuclease activity"/>
    <property type="evidence" value="ECO:0007669"/>
    <property type="project" value="UniProtKB-KW"/>
</dbReference>
<dbReference type="InterPro" id="IPR002071">
    <property type="entry name" value="Thermonucl_AS"/>
</dbReference>
<evidence type="ECO:0000256" key="3">
    <source>
        <dbReference type="ARBA" id="ARBA00022801"/>
    </source>
</evidence>
<keyword evidence="2" id="KW-0255">Endonuclease</keyword>
<evidence type="ECO:0000256" key="2">
    <source>
        <dbReference type="ARBA" id="ARBA00022759"/>
    </source>
</evidence>
<dbReference type="Pfam" id="PF00565">
    <property type="entry name" value="SNase"/>
    <property type="match status" value="1"/>
</dbReference>
<dbReference type="InterPro" id="IPR035437">
    <property type="entry name" value="SNase_OB-fold_sf"/>
</dbReference>
<dbReference type="PROSITE" id="PS50830">
    <property type="entry name" value="TNASE_3"/>
    <property type="match status" value="1"/>
</dbReference>
<dbReference type="GO" id="GO:0003676">
    <property type="term" value="F:nucleic acid binding"/>
    <property type="evidence" value="ECO:0007669"/>
    <property type="project" value="InterPro"/>
</dbReference>
<feature type="domain" description="TNase-like" evidence="4">
    <location>
        <begin position="48"/>
        <end position="176"/>
    </location>
</feature>
<evidence type="ECO:0000313" key="5">
    <source>
        <dbReference type="EMBL" id="MDV7292408.1"/>
    </source>
</evidence>
<keyword evidence="3" id="KW-0378">Hydrolase</keyword>
<dbReference type="Gene3D" id="2.40.50.90">
    <property type="match status" value="1"/>
</dbReference>
<proteinExistence type="predicted"/>
<evidence type="ECO:0000259" key="4">
    <source>
        <dbReference type="PROSITE" id="PS50830"/>
    </source>
</evidence>
<evidence type="ECO:0000313" key="6">
    <source>
        <dbReference type="Proteomes" id="UP001186041"/>
    </source>
</evidence>
<dbReference type="SUPFAM" id="SSF50199">
    <property type="entry name" value="Staphylococcal nuclease"/>
    <property type="match status" value="1"/>
</dbReference>
<keyword evidence="1" id="KW-0540">Nuclease</keyword>
<dbReference type="AlphaFoldDB" id="A0AAE5ADF0"/>
<sequence>MAAIAAAGVCGWSEVERTQPAPLPSNAGPAADAAVDMPLDRITGPFAVTKVVDGDTIWVDRQGTREKIRLIGVDTPETVDRRKGVQCFGIAASDHTKQVLTGQSVFLESDPSQSSTDRYGRELAYVWLQDGSLVNLGLIAQGFAHEYTYDVPYRYRDQFQAAEADARTHQRGLWSPTTCAGVTDSGSR</sequence>
<dbReference type="Proteomes" id="UP001186041">
    <property type="component" value="Unassembled WGS sequence"/>
</dbReference>